<sequence>MNRVSYKEAKKVVKLAVTEAKNAAFGRMYKELGDKGGDKKLFRLAKAREKTTRDLDQVRCIKDEEGRELMEDVQIKRRWQTYFHKLLNDEGDRDIVLGELEHSECHRDFSYSRRIRVKEVVGAMRKMSRGKATGPDEIPVEFWRYVGRTGLEWLTGMFNVIFKTKEMPEEWR</sequence>
<keyword evidence="1" id="KW-1185">Reference proteome</keyword>
<evidence type="ECO:0000313" key="1">
    <source>
        <dbReference type="Proteomes" id="UP000790787"/>
    </source>
</evidence>
<protein>
    <submittedName>
        <fullName evidence="2">Uncharacterized protein LOC142178605</fullName>
    </submittedName>
</protein>
<gene>
    <name evidence="2" type="primary">LOC142178605</name>
</gene>
<reference evidence="2" key="2">
    <citation type="submission" date="2025-08" db="UniProtKB">
        <authorList>
            <consortium name="RefSeq"/>
        </authorList>
    </citation>
    <scope>IDENTIFICATION</scope>
    <source>
        <tissue evidence="2">Leaf</tissue>
    </source>
</reference>
<name>A0AC58U506_TOBAC</name>
<organism evidence="1 2">
    <name type="scientific">Nicotiana tabacum</name>
    <name type="common">Common tobacco</name>
    <dbReference type="NCBI Taxonomy" id="4097"/>
    <lineage>
        <taxon>Eukaryota</taxon>
        <taxon>Viridiplantae</taxon>
        <taxon>Streptophyta</taxon>
        <taxon>Embryophyta</taxon>
        <taxon>Tracheophyta</taxon>
        <taxon>Spermatophyta</taxon>
        <taxon>Magnoliopsida</taxon>
        <taxon>eudicotyledons</taxon>
        <taxon>Gunneridae</taxon>
        <taxon>Pentapetalae</taxon>
        <taxon>asterids</taxon>
        <taxon>lamiids</taxon>
        <taxon>Solanales</taxon>
        <taxon>Solanaceae</taxon>
        <taxon>Nicotianoideae</taxon>
        <taxon>Nicotianeae</taxon>
        <taxon>Nicotiana</taxon>
    </lineage>
</organism>
<dbReference type="RefSeq" id="XP_075104562.1">
    <property type="nucleotide sequence ID" value="XM_075248461.1"/>
</dbReference>
<reference evidence="1" key="1">
    <citation type="journal article" date="2014" name="Nat. Commun.">
        <title>The tobacco genome sequence and its comparison with those of tomato and potato.</title>
        <authorList>
            <person name="Sierro N."/>
            <person name="Battey J.N."/>
            <person name="Ouadi S."/>
            <person name="Bakaher N."/>
            <person name="Bovet L."/>
            <person name="Willig A."/>
            <person name="Goepfert S."/>
            <person name="Peitsch M.C."/>
            <person name="Ivanov N.V."/>
        </authorList>
    </citation>
    <scope>NUCLEOTIDE SEQUENCE [LARGE SCALE GENOMIC DNA]</scope>
</reference>
<accession>A0AC58U506</accession>
<evidence type="ECO:0000313" key="2">
    <source>
        <dbReference type="RefSeq" id="XP_075104562.1"/>
    </source>
</evidence>
<dbReference type="Proteomes" id="UP000790787">
    <property type="component" value="Chromosome 24"/>
</dbReference>
<proteinExistence type="predicted"/>